<evidence type="ECO:0000313" key="1">
    <source>
        <dbReference type="EMBL" id="CAH9053387.1"/>
    </source>
</evidence>
<accession>A0A9W4QU64</accession>
<sequence length="75" mass="8829">MRWRSPSQWGRIIGRIDFNASVFKGFFAFNFYPKDTPPKHTRYPQIPVDNPAFILFLNVENKKASLVRCFYKGSN</sequence>
<organism evidence="1 2">
    <name type="scientific">Pseudoalteromonas haloplanktis</name>
    <name type="common">Alteromonas haloplanktis</name>
    <dbReference type="NCBI Taxonomy" id="228"/>
    <lineage>
        <taxon>Bacteria</taxon>
        <taxon>Pseudomonadati</taxon>
        <taxon>Pseudomonadota</taxon>
        <taxon>Gammaproteobacteria</taxon>
        <taxon>Alteromonadales</taxon>
        <taxon>Pseudoalteromonadaceae</taxon>
        <taxon>Pseudoalteromonas</taxon>
    </lineage>
</organism>
<gene>
    <name evidence="1" type="ORF">PSEHALCIP103_00813</name>
</gene>
<name>A0A9W4QU64_PSEHA</name>
<proteinExistence type="predicted"/>
<dbReference type="AlphaFoldDB" id="A0A9W4QU64"/>
<evidence type="ECO:0000313" key="2">
    <source>
        <dbReference type="Proteomes" id="UP001152447"/>
    </source>
</evidence>
<protein>
    <submittedName>
        <fullName evidence="1">Uncharacterized protein</fullName>
    </submittedName>
</protein>
<dbReference type="EMBL" id="CAMAPB010000007">
    <property type="protein sequence ID" value="CAH9053387.1"/>
    <property type="molecule type" value="Genomic_DNA"/>
</dbReference>
<reference evidence="1" key="1">
    <citation type="submission" date="2022-07" db="EMBL/GenBank/DDBJ databases">
        <authorList>
            <person name="Criscuolo A."/>
        </authorList>
    </citation>
    <scope>NUCLEOTIDE SEQUENCE</scope>
    <source>
        <strain evidence="1">CIP103197</strain>
    </source>
</reference>
<comment type="caution">
    <text evidence="1">The sequence shown here is derived from an EMBL/GenBank/DDBJ whole genome shotgun (WGS) entry which is preliminary data.</text>
</comment>
<keyword evidence="2" id="KW-1185">Reference proteome</keyword>
<dbReference type="Proteomes" id="UP001152447">
    <property type="component" value="Unassembled WGS sequence"/>
</dbReference>